<evidence type="ECO:0008006" key="4">
    <source>
        <dbReference type="Google" id="ProtNLM"/>
    </source>
</evidence>
<name>A0A0C4DWS4_MAGP6</name>
<evidence type="ECO:0000313" key="3">
    <source>
        <dbReference type="Proteomes" id="UP000011715"/>
    </source>
</evidence>
<proteinExistence type="predicted"/>
<reference evidence="2" key="4">
    <citation type="journal article" date="2015" name="G3 (Bethesda)">
        <title>Genome sequences of three phytopathogenic species of the Magnaporthaceae family of fungi.</title>
        <authorList>
            <person name="Okagaki L.H."/>
            <person name="Nunes C.C."/>
            <person name="Sailsbery J."/>
            <person name="Clay B."/>
            <person name="Brown D."/>
            <person name="John T."/>
            <person name="Oh Y."/>
            <person name="Young N."/>
            <person name="Fitzgerald M."/>
            <person name="Haas B.J."/>
            <person name="Zeng Q."/>
            <person name="Young S."/>
            <person name="Adiconis X."/>
            <person name="Fan L."/>
            <person name="Levin J.Z."/>
            <person name="Mitchell T.K."/>
            <person name="Okubara P.A."/>
            <person name="Farman M.L."/>
            <person name="Kohn L.M."/>
            <person name="Birren B."/>
            <person name="Ma L.-J."/>
            <person name="Dean R.A."/>
        </authorList>
    </citation>
    <scope>NUCLEOTIDE SEQUENCE</scope>
    <source>
        <strain evidence="2">ATCC 64411 / 73-15</strain>
    </source>
</reference>
<gene>
    <name evidence="1" type="ORF">MAPG_04454</name>
</gene>
<sequence>MASLPIVSFPSSAPRPTIAATCCGHYIISAASSRLLCPSIRIRAPGAAHPGWVERGMELPYDRTTRDTITALLGRKWFTPLWIIQESRLAGRHAVVRAGSDVVPLSLLLPDKDRLPLPELRPKLEYVQRMTDDQAESPFCAVLDIGYARGCVDLIRRISRVRSSDLTNFTLLPKGISSPSSSAAIAQFF</sequence>
<dbReference type="EnsemblFungi" id="MAPG_04454T0">
    <property type="protein sequence ID" value="MAPG_04454T0"/>
    <property type="gene ID" value="MAPG_04454"/>
</dbReference>
<reference evidence="3" key="2">
    <citation type="submission" date="2010-05" db="EMBL/GenBank/DDBJ databases">
        <title>The genome sequence of Magnaporthe poae strain ATCC 64411.</title>
        <authorList>
            <person name="Ma L.-J."/>
            <person name="Dead R."/>
            <person name="Young S."/>
            <person name="Zeng Q."/>
            <person name="Koehrsen M."/>
            <person name="Alvarado L."/>
            <person name="Berlin A."/>
            <person name="Chapman S.B."/>
            <person name="Chen Z."/>
            <person name="Freedman E."/>
            <person name="Gellesch M."/>
            <person name="Goldberg J."/>
            <person name="Griggs A."/>
            <person name="Gujja S."/>
            <person name="Heilman E.R."/>
            <person name="Heiman D."/>
            <person name="Hepburn T."/>
            <person name="Howarth C."/>
            <person name="Jen D."/>
            <person name="Larson L."/>
            <person name="Mehta T."/>
            <person name="Neiman D."/>
            <person name="Pearson M."/>
            <person name="Roberts A."/>
            <person name="Saif S."/>
            <person name="Shea T."/>
            <person name="Shenoy N."/>
            <person name="Sisk P."/>
            <person name="Stolte C."/>
            <person name="Sykes S."/>
            <person name="Walk T."/>
            <person name="White J."/>
            <person name="Yandava C."/>
            <person name="Haas B."/>
            <person name="Nusbaum C."/>
            <person name="Birren B."/>
        </authorList>
    </citation>
    <scope>NUCLEOTIDE SEQUENCE [LARGE SCALE GENOMIC DNA]</scope>
    <source>
        <strain evidence="3">ATCC 64411 / 73-15</strain>
    </source>
</reference>
<dbReference type="VEuPathDB" id="FungiDB:MAPG_04454"/>
<evidence type="ECO:0000313" key="2">
    <source>
        <dbReference type="EnsemblFungi" id="MAPG_04454T0"/>
    </source>
</evidence>
<evidence type="ECO:0000313" key="1">
    <source>
        <dbReference type="EMBL" id="KLU85428.1"/>
    </source>
</evidence>
<accession>A0A0C4DWS4</accession>
<dbReference type="EMBL" id="GL876968">
    <property type="protein sequence ID" value="KLU85428.1"/>
    <property type="molecule type" value="Genomic_DNA"/>
</dbReference>
<dbReference type="EMBL" id="ADBL01001053">
    <property type="status" value="NOT_ANNOTATED_CDS"/>
    <property type="molecule type" value="Genomic_DNA"/>
</dbReference>
<protein>
    <recommendedName>
        <fullName evidence="4">Heterokaryon incompatibility domain-containing protein</fullName>
    </recommendedName>
</protein>
<dbReference type="AlphaFoldDB" id="A0A0C4DWS4"/>
<dbReference type="Proteomes" id="UP000011715">
    <property type="component" value="Unassembled WGS sequence"/>
</dbReference>
<reference evidence="1" key="3">
    <citation type="submission" date="2011-03" db="EMBL/GenBank/DDBJ databases">
        <title>Annotation of Magnaporthe poae ATCC 64411.</title>
        <authorList>
            <person name="Ma L.-J."/>
            <person name="Dead R."/>
            <person name="Young S.K."/>
            <person name="Zeng Q."/>
            <person name="Gargeya S."/>
            <person name="Fitzgerald M."/>
            <person name="Haas B."/>
            <person name="Abouelleil A."/>
            <person name="Alvarado L."/>
            <person name="Arachchi H.M."/>
            <person name="Berlin A."/>
            <person name="Brown A."/>
            <person name="Chapman S.B."/>
            <person name="Chen Z."/>
            <person name="Dunbar C."/>
            <person name="Freedman E."/>
            <person name="Gearin G."/>
            <person name="Gellesch M."/>
            <person name="Goldberg J."/>
            <person name="Griggs A."/>
            <person name="Gujja S."/>
            <person name="Heiman D."/>
            <person name="Howarth C."/>
            <person name="Larson L."/>
            <person name="Lui A."/>
            <person name="MacDonald P.J.P."/>
            <person name="Mehta T."/>
            <person name="Montmayeur A."/>
            <person name="Murphy C."/>
            <person name="Neiman D."/>
            <person name="Pearson M."/>
            <person name="Priest M."/>
            <person name="Roberts A."/>
            <person name="Saif S."/>
            <person name="Shea T."/>
            <person name="Shenoy N."/>
            <person name="Sisk P."/>
            <person name="Stolte C."/>
            <person name="Sykes S."/>
            <person name="Yandava C."/>
            <person name="Wortman J."/>
            <person name="Nusbaum C."/>
            <person name="Birren B."/>
        </authorList>
    </citation>
    <scope>NUCLEOTIDE SEQUENCE</scope>
    <source>
        <strain evidence="1">ATCC 64411</strain>
    </source>
</reference>
<reference evidence="1" key="1">
    <citation type="submission" date="2010-05" db="EMBL/GenBank/DDBJ databases">
        <title>The Genome Sequence of Magnaporthe poae strain ATCC 64411.</title>
        <authorList>
            <consortium name="The Broad Institute Genome Sequencing Platform"/>
            <consortium name="Broad Institute Genome Sequencing Center for Infectious Disease"/>
            <person name="Ma L.-J."/>
            <person name="Dead R."/>
            <person name="Young S."/>
            <person name="Zeng Q."/>
            <person name="Koehrsen M."/>
            <person name="Alvarado L."/>
            <person name="Berlin A."/>
            <person name="Chapman S.B."/>
            <person name="Chen Z."/>
            <person name="Freedman E."/>
            <person name="Gellesch M."/>
            <person name="Goldberg J."/>
            <person name="Griggs A."/>
            <person name="Gujja S."/>
            <person name="Heilman E.R."/>
            <person name="Heiman D."/>
            <person name="Hepburn T."/>
            <person name="Howarth C."/>
            <person name="Jen D."/>
            <person name="Larson L."/>
            <person name="Mehta T."/>
            <person name="Neiman D."/>
            <person name="Pearson M."/>
            <person name="Roberts A."/>
            <person name="Saif S."/>
            <person name="Shea T."/>
            <person name="Shenoy N."/>
            <person name="Sisk P."/>
            <person name="Stolte C."/>
            <person name="Sykes S."/>
            <person name="Walk T."/>
            <person name="White J."/>
            <person name="Yandava C."/>
            <person name="Haas B."/>
            <person name="Nusbaum C."/>
            <person name="Birren B."/>
        </authorList>
    </citation>
    <scope>NUCLEOTIDE SEQUENCE</scope>
    <source>
        <strain evidence="1">ATCC 64411</strain>
    </source>
</reference>
<keyword evidence="3" id="KW-1185">Reference proteome</keyword>
<organism evidence="2 3">
    <name type="scientific">Magnaporthiopsis poae (strain ATCC 64411 / 73-15)</name>
    <name type="common">Kentucky bluegrass fungus</name>
    <name type="synonym">Magnaporthe poae</name>
    <dbReference type="NCBI Taxonomy" id="644358"/>
    <lineage>
        <taxon>Eukaryota</taxon>
        <taxon>Fungi</taxon>
        <taxon>Dikarya</taxon>
        <taxon>Ascomycota</taxon>
        <taxon>Pezizomycotina</taxon>
        <taxon>Sordariomycetes</taxon>
        <taxon>Sordariomycetidae</taxon>
        <taxon>Magnaporthales</taxon>
        <taxon>Magnaporthaceae</taxon>
        <taxon>Magnaporthiopsis</taxon>
    </lineage>
</organism>
<reference evidence="2" key="5">
    <citation type="submission" date="2015-06" db="UniProtKB">
        <authorList>
            <consortium name="EnsemblFungi"/>
        </authorList>
    </citation>
    <scope>IDENTIFICATION</scope>
    <source>
        <strain evidence="2">ATCC 64411</strain>
    </source>
</reference>